<comment type="similarity">
    <text evidence="3">Belongs to the class-III pyridoxal-phosphate-dependent aminotransferase family.</text>
</comment>
<dbReference type="Proteomes" id="UP000317023">
    <property type="component" value="Unassembled WGS sequence"/>
</dbReference>
<dbReference type="EMBL" id="SGOE01000011">
    <property type="protein sequence ID" value="TRB00791.1"/>
    <property type="molecule type" value="Genomic_DNA"/>
</dbReference>
<dbReference type="GO" id="GO:0030170">
    <property type="term" value="F:pyridoxal phosphate binding"/>
    <property type="evidence" value="ECO:0007669"/>
    <property type="project" value="InterPro"/>
</dbReference>
<protein>
    <submittedName>
        <fullName evidence="4">Aminotransferase class III-fold pyridoxal phosphate-dependent enzyme</fullName>
    </submittedName>
</protein>
<dbReference type="PANTHER" id="PTHR43713:SF3">
    <property type="entry name" value="GLUTAMATE-1-SEMIALDEHYDE 2,1-AMINOMUTASE 1, CHLOROPLASTIC-RELATED"/>
    <property type="match status" value="1"/>
</dbReference>
<proteinExistence type="inferred from homology"/>
<dbReference type="InterPro" id="IPR015424">
    <property type="entry name" value="PyrdxlP-dep_Trfase"/>
</dbReference>
<dbReference type="Gene3D" id="3.40.640.10">
    <property type="entry name" value="Type I PLP-dependent aspartate aminotransferase-like (Major domain)"/>
    <property type="match status" value="1"/>
</dbReference>
<dbReference type="InterPro" id="IPR005814">
    <property type="entry name" value="Aminotrans_3"/>
</dbReference>
<dbReference type="Pfam" id="PF00202">
    <property type="entry name" value="Aminotran_3"/>
    <property type="match status" value="1"/>
</dbReference>
<dbReference type="CDD" id="cd00610">
    <property type="entry name" value="OAT_like"/>
    <property type="match status" value="1"/>
</dbReference>
<evidence type="ECO:0000256" key="1">
    <source>
        <dbReference type="ARBA" id="ARBA00001933"/>
    </source>
</evidence>
<keyword evidence="4" id="KW-0032">Aminotransferase</keyword>
<dbReference type="SUPFAM" id="SSF53383">
    <property type="entry name" value="PLP-dependent transferases"/>
    <property type="match status" value="1"/>
</dbReference>
<name>A0A546XJ72_AGRTU</name>
<dbReference type="PANTHER" id="PTHR43713">
    <property type="entry name" value="GLUTAMATE-1-SEMIALDEHYDE 2,1-AMINOMUTASE"/>
    <property type="match status" value="1"/>
</dbReference>
<organism evidence="4 5">
    <name type="scientific">Agrobacterium tumefaciens</name>
    <dbReference type="NCBI Taxonomy" id="358"/>
    <lineage>
        <taxon>Bacteria</taxon>
        <taxon>Pseudomonadati</taxon>
        <taxon>Pseudomonadota</taxon>
        <taxon>Alphaproteobacteria</taxon>
        <taxon>Hyphomicrobiales</taxon>
        <taxon>Rhizobiaceae</taxon>
        <taxon>Rhizobium/Agrobacterium group</taxon>
        <taxon>Agrobacterium</taxon>
        <taxon>Agrobacterium tumefaciens complex</taxon>
    </lineage>
</organism>
<gene>
    <name evidence="4" type="ORF">EXN61_24945</name>
</gene>
<keyword evidence="4" id="KW-0808">Transferase</keyword>
<accession>A0A546XJ72</accession>
<dbReference type="GO" id="GO:0008483">
    <property type="term" value="F:transaminase activity"/>
    <property type="evidence" value="ECO:0007669"/>
    <property type="project" value="UniProtKB-KW"/>
</dbReference>
<comment type="cofactor">
    <cofactor evidence="1">
        <name>pyridoxal 5'-phosphate</name>
        <dbReference type="ChEBI" id="CHEBI:597326"/>
    </cofactor>
</comment>
<dbReference type="InterPro" id="IPR015421">
    <property type="entry name" value="PyrdxlP-dep_Trfase_major"/>
</dbReference>
<dbReference type="RefSeq" id="WP_142859710.1">
    <property type="nucleotide sequence ID" value="NZ_SGOE01000011.1"/>
</dbReference>
<evidence type="ECO:0000256" key="2">
    <source>
        <dbReference type="ARBA" id="ARBA00022898"/>
    </source>
</evidence>
<sequence>MKLDYETSLQNFSETFHLSKIETRKGRDFVPGGFSRRTFNYGPHAVFAERGEGQYIHTIDGQKLLDLNNNFSTNVLGHNHPAVIRAIEELLSSGFSFGNPTGHELELAELLCDRIESVEQVKFFCSASEACLGAIRIARGYTGRKKIAKFEGGYHGFTDDLAISTHPSPTNFPGPDFSPRSVPDSDGIPGYKIDNVITLVQNDYRACESILKRHAGDIACIIMELQSCAGGIVSLDKEFVRKFGDLAKELGILLIFDETITLRAAYGGLQSLYETKPDLTVMGKMIGGGLPIGAVGGSRQIFRVVEENQVMMSGTHHGHPMACAAGLATMKVMDRDAYQKLNAMANSVRDELNSWSKEKRYPFVVFGGFSVLGYAFTKEPGQTIKTHRDYWNKIDDEKMTIYALEMATRGYFPVHRGQLGLTLPMTEEDIAGYIETTKNIITEIYAPN</sequence>
<keyword evidence="2 3" id="KW-0663">Pyridoxal phosphate</keyword>
<dbReference type="AlphaFoldDB" id="A0A546XJ72"/>
<evidence type="ECO:0000313" key="4">
    <source>
        <dbReference type="EMBL" id="TRB00791.1"/>
    </source>
</evidence>
<reference evidence="4 5" key="1">
    <citation type="journal article" date="2019" name="Appl. Microbiol. Biotechnol.">
        <title>Differential efficiency of wild type rhizogenic strains for rol gene transformation of plants.</title>
        <authorList>
            <person name="Desmet S."/>
            <person name="De Keyser E."/>
            <person name="Van Vaerenbergh J."/>
            <person name="Baeyen S."/>
            <person name="Van Huylenbroeck J."/>
            <person name="Geelen D."/>
            <person name="Dhooghe E."/>
        </authorList>
    </citation>
    <scope>NUCLEOTIDE SEQUENCE [LARGE SCALE GENOMIC DNA]</scope>
    <source>
        <strain evidence="4 5">MAFF210266</strain>
    </source>
</reference>
<evidence type="ECO:0000256" key="3">
    <source>
        <dbReference type="RuleBase" id="RU003560"/>
    </source>
</evidence>
<dbReference type="Gene3D" id="3.90.1150.10">
    <property type="entry name" value="Aspartate Aminotransferase, domain 1"/>
    <property type="match status" value="1"/>
</dbReference>
<comment type="caution">
    <text evidence="4">The sequence shown here is derived from an EMBL/GenBank/DDBJ whole genome shotgun (WGS) entry which is preliminary data.</text>
</comment>
<evidence type="ECO:0000313" key="5">
    <source>
        <dbReference type="Proteomes" id="UP000317023"/>
    </source>
</evidence>
<dbReference type="InterPro" id="IPR015422">
    <property type="entry name" value="PyrdxlP-dep_Trfase_small"/>
</dbReference>